<dbReference type="GO" id="GO:0005524">
    <property type="term" value="F:ATP binding"/>
    <property type="evidence" value="ECO:0007669"/>
    <property type="project" value="UniProtKB-KW"/>
</dbReference>
<dbReference type="Pfam" id="PF02954">
    <property type="entry name" value="HTH_8"/>
    <property type="match status" value="1"/>
</dbReference>
<evidence type="ECO:0000313" key="9">
    <source>
        <dbReference type="Proteomes" id="UP000030700"/>
    </source>
</evidence>
<dbReference type="SMART" id="SM00382">
    <property type="entry name" value="AAA"/>
    <property type="match status" value="1"/>
</dbReference>
<dbReference type="GO" id="GO:0043565">
    <property type="term" value="F:sequence-specific DNA binding"/>
    <property type="evidence" value="ECO:0007669"/>
    <property type="project" value="InterPro"/>
</dbReference>
<proteinExistence type="predicted"/>
<dbReference type="PROSITE" id="PS00675">
    <property type="entry name" value="SIGMA54_INTERACT_1"/>
    <property type="match status" value="1"/>
</dbReference>
<dbReference type="InterPro" id="IPR013767">
    <property type="entry name" value="PAS_fold"/>
</dbReference>
<feature type="domain" description="Sigma-54 factor interaction" evidence="6">
    <location>
        <begin position="365"/>
        <end position="592"/>
    </location>
</feature>
<dbReference type="PROSITE" id="PS50112">
    <property type="entry name" value="PAS"/>
    <property type="match status" value="1"/>
</dbReference>
<dbReference type="PROSITE" id="PS50045">
    <property type="entry name" value="SIGMA54_INTERACT_4"/>
    <property type="match status" value="1"/>
</dbReference>
<dbReference type="SUPFAM" id="SSF55785">
    <property type="entry name" value="PYP-like sensor domain (PAS domain)"/>
    <property type="match status" value="2"/>
</dbReference>
<dbReference type="EMBL" id="DF820458">
    <property type="protein sequence ID" value="GAK52169.1"/>
    <property type="molecule type" value="Genomic_DNA"/>
</dbReference>
<dbReference type="InterPro" id="IPR025662">
    <property type="entry name" value="Sigma_54_int_dom_ATP-bd_1"/>
</dbReference>
<dbReference type="CDD" id="cd00130">
    <property type="entry name" value="PAS"/>
    <property type="match status" value="2"/>
</dbReference>
<dbReference type="InterPro" id="IPR003593">
    <property type="entry name" value="AAA+_ATPase"/>
</dbReference>
<dbReference type="PANTHER" id="PTHR32071">
    <property type="entry name" value="TRANSCRIPTIONAL REGULATORY PROTEIN"/>
    <property type="match status" value="1"/>
</dbReference>
<dbReference type="InterPro" id="IPR000014">
    <property type="entry name" value="PAS"/>
</dbReference>
<dbReference type="Gene3D" id="3.40.50.300">
    <property type="entry name" value="P-loop containing nucleotide triphosphate hydrolases"/>
    <property type="match status" value="1"/>
</dbReference>
<keyword evidence="1" id="KW-0547">Nucleotide-binding</keyword>
<dbReference type="Gene3D" id="1.10.8.60">
    <property type="match status" value="1"/>
</dbReference>
<dbReference type="STRING" id="1499966.U14_03420"/>
<organism evidence="8">
    <name type="scientific">Candidatus Moduliflexus flocculans</name>
    <dbReference type="NCBI Taxonomy" id="1499966"/>
    <lineage>
        <taxon>Bacteria</taxon>
        <taxon>Candidatus Moduliflexota</taxon>
        <taxon>Candidatus Moduliflexia</taxon>
        <taxon>Candidatus Moduliflexales</taxon>
        <taxon>Candidatus Moduliflexaceae</taxon>
    </lineage>
</organism>
<dbReference type="SUPFAM" id="SSF52540">
    <property type="entry name" value="P-loop containing nucleoside triphosphate hydrolases"/>
    <property type="match status" value="1"/>
</dbReference>
<evidence type="ECO:0000256" key="3">
    <source>
        <dbReference type="ARBA" id="ARBA00023015"/>
    </source>
</evidence>
<keyword evidence="5" id="KW-0175">Coiled coil</keyword>
<dbReference type="Pfam" id="PF00989">
    <property type="entry name" value="PAS"/>
    <property type="match status" value="1"/>
</dbReference>
<dbReference type="InterPro" id="IPR002078">
    <property type="entry name" value="Sigma_54_int"/>
</dbReference>
<dbReference type="AlphaFoldDB" id="A0A081BP53"/>
<keyword evidence="4" id="KW-0804">Transcription</keyword>
<name>A0A081BP53_9BACT</name>
<dbReference type="PRINTS" id="PR01590">
    <property type="entry name" value="HTHFIS"/>
</dbReference>
<dbReference type="InterPro" id="IPR058031">
    <property type="entry name" value="AAA_lid_NorR"/>
</dbReference>
<feature type="domain" description="PAS" evidence="7">
    <location>
        <begin position="82"/>
        <end position="131"/>
    </location>
</feature>
<evidence type="ECO:0000256" key="2">
    <source>
        <dbReference type="ARBA" id="ARBA00022840"/>
    </source>
</evidence>
<dbReference type="Pfam" id="PF00158">
    <property type="entry name" value="Sigma54_activat"/>
    <property type="match status" value="1"/>
</dbReference>
<accession>A0A081BP53</accession>
<dbReference type="Pfam" id="PF13426">
    <property type="entry name" value="PAS_9"/>
    <property type="match status" value="1"/>
</dbReference>
<dbReference type="GO" id="GO:0006355">
    <property type="term" value="P:regulation of DNA-templated transcription"/>
    <property type="evidence" value="ECO:0007669"/>
    <property type="project" value="InterPro"/>
</dbReference>
<dbReference type="InterPro" id="IPR009057">
    <property type="entry name" value="Homeodomain-like_sf"/>
</dbReference>
<keyword evidence="9" id="KW-1185">Reference proteome</keyword>
<dbReference type="Gene3D" id="1.10.10.60">
    <property type="entry name" value="Homeodomain-like"/>
    <property type="match status" value="1"/>
</dbReference>
<dbReference type="SUPFAM" id="SSF46689">
    <property type="entry name" value="Homeodomain-like"/>
    <property type="match status" value="1"/>
</dbReference>
<dbReference type="InterPro" id="IPR002197">
    <property type="entry name" value="HTH_Fis"/>
</dbReference>
<dbReference type="InterPro" id="IPR035965">
    <property type="entry name" value="PAS-like_dom_sf"/>
</dbReference>
<dbReference type="SMART" id="SM00091">
    <property type="entry name" value="PAS"/>
    <property type="match status" value="2"/>
</dbReference>
<evidence type="ECO:0000256" key="1">
    <source>
        <dbReference type="ARBA" id="ARBA00022741"/>
    </source>
</evidence>
<evidence type="ECO:0000259" key="7">
    <source>
        <dbReference type="PROSITE" id="PS50112"/>
    </source>
</evidence>
<evidence type="ECO:0000256" key="4">
    <source>
        <dbReference type="ARBA" id="ARBA00023163"/>
    </source>
</evidence>
<evidence type="ECO:0000259" key="6">
    <source>
        <dbReference type="PROSITE" id="PS50045"/>
    </source>
</evidence>
<keyword evidence="3" id="KW-0805">Transcription regulation</keyword>
<dbReference type="InterPro" id="IPR025943">
    <property type="entry name" value="Sigma_54_int_dom_ATP-bd_2"/>
</dbReference>
<dbReference type="HOGENOM" id="CLU_000445_8_1_0"/>
<dbReference type="PROSITE" id="PS00676">
    <property type="entry name" value="SIGMA54_INTERACT_2"/>
    <property type="match status" value="1"/>
</dbReference>
<reference evidence="8" key="1">
    <citation type="journal article" date="2015" name="PeerJ">
        <title>First genomic representation of candidate bacterial phylum KSB3 points to enhanced environmental sensing as a trigger of wastewater bulking.</title>
        <authorList>
            <person name="Sekiguchi Y."/>
            <person name="Ohashi A."/>
            <person name="Parks D.H."/>
            <person name="Yamauchi T."/>
            <person name="Tyson G.W."/>
            <person name="Hugenholtz P."/>
        </authorList>
    </citation>
    <scope>NUCLEOTIDE SEQUENCE [LARGE SCALE GENOMIC DNA]</scope>
</reference>
<dbReference type="Pfam" id="PF25601">
    <property type="entry name" value="AAA_lid_14"/>
    <property type="match status" value="1"/>
</dbReference>
<keyword evidence="2" id="KW-0067">ATP-binding</keyword>
<protein>
    <submittedName>
        <fullName evidence="8">PAS modulated sigma54 specific transcriptional regulator, Fis family</fullName>
    </submittedName>
</protein>
<evidence type="ECO:0000256" key="5">
    <source>
        <dbReference type="SAM" id="Coils"/>
    </source>
</evidence>
<feature type="coiled-coil region" evidence="5">
    <location>
        <begin position="328"/>
        <end position="358"/>
    </location>
</feature>
<gene>
    <name evidence="8" type="ORF">U14_03420</name>
</gene>
<dbReference type="Proteomes" id="UP000030700">
    <property type="component" value="Unassembled WGS sequence"/>
</dbReference>
<evidence type="ECO:0000313" key="8">
    <source>
        <dbReference type="EMBL" id="GAK52169.1"/>
    </source>
</evidence>
<feature type="coiled-coil region" evidence="5">
    <location>
        <begin position="198"/>
        <end position="228"/>
    </location>
</feature>
<dbReference type="Gene3D" id="3.30.450.20">
    <property type="entry name" value="PAS domain"/>
    <property type="match status" value="2"/>
</dbReference>
<dbReference type="FunFam" id="3.40.50.300:FF:000006">
    <property type="entry name" value="DNA-binding transcriptional regulator NtrC"/>
    <property type="match status" value="1"/>
</dbReference>
<sequence>MDTLIEFRRKMQDNLHVTTSIVSHMNQEEIITLIHELWIRQVELDIENEAFRHAQHELENSLQYYADLYNFAPMGYCAFYKDGILVNANATLADLLGVSRESVIHSSIFHYVVQDDQPLFQQYLQELFATKLPQYCELRLIHVSGSHIYVQLESRLRHDERYTGQCWMTVSNMTERKQTQEKLEGLVRQQSVELSMTAEQLREEAERRKRVGEALEETERQYRMLAQNVADGIGIIQDCRFVFANTALCLLFGLPEGALLEMNPLDVIHAEYQADVESILNEVEVSGASEPFLAQGIPSTGKTLWIEGEFRVMDWKERPAILLTAKDITEHKLHNIALEQEQKRLKKEITALKSSMKERYRFGEIIGKSAAMQEVYEQALKAAATDASVFIYGESGTGKELIARTIHDMSKRRDQKFVPVNCGAIPENLFESEFFGHRRGAFTGAIRDKQGLFAVAHKGTLFLDELGELPAAMQVKLLRVLDEGEFTPIGETSVKKTDVRIIAATNRNLEDLRRRKIVREDFFFRIHVFTITVPPLRERKEDIPLLLEYFVRRFSGKDAPPAIPGNILDALQHYDWPGNVREFQNVIQRYLSGQPLNLIETKKEETAKPRLMLDGKTRPKTGEFQEVMDDFEKKIILEVLEQHRWNKSKTAASLGIPRRTLYRKMERYGIM</sequence>
<dbReference type="CDD" id="cd00009">
    <property type="entry name" value="AAA"/>
    <property type="match status" value="1"/>
</dbReference>
<dbReference type="InterPro" id="IPR027417">
    <property type="entry name" value="P-loop_NTPase"/>
</dbReference>
<dbReference type="NCBIfam" id="TIGR00229">
    <property type="entry name" value="sensory_box"/>
    <property type="match status" value="2"/>
</dbReference>